<name>A0AA40DYU9_9PEZI</name>
<evidence type="ECO:0000256" key="1">
    <source>
        <dbReference type="SAM" id="Phobius"/>
    </source>
</evidence>
<feature type="transmembrane region" description="Helical" evidence="1">
    <location>
        <begin position="64"/>
        <end position="84"/>
    </location>
</feature>
<protein>
    <submittedName>
        <fullName evidence="2">Uncharacterized protein</fullName>
    </submittedName>
</protein>
<feature type="transmembrane region" description="Helical" evidence="1">
    <location>
        <begin position="27"/>
        <end position="52"/>
    </location>
</feature>
<dbReference type="EMBL" id="JAUKTV010000014">
    <property type="protein sequence ID" value="KAK0716598.1"/>
    <property type="molecule type" value="Genomic_DNA"/>
</dbReference>
<proteinExistence type="predicted"/>
<reference evidence="2" key="1">
    <citation type="submission" date="2023-06" db="EMBL/GenBank/DDBJ databases">
        <title>Genome-scale phylogeny and comparative genomics of the fungal order Sordariales.</title>
        <authorList>
            <consortium name="Lawrence Berkeley National Laboratory"/>
            <person name="Hensen N."/>
            <person name="Bonometti L."/>
            <person name="Westerberg I."/>
            <person name="Brannstrom I.O."/>
            <person name="Guillou S."/>
            <person name="Cros-Aarteil S."/>
            <person name="Calhoun S."/>
            <person name="Haridas S."/>
            <person name="Kuo A."/>
            <person name="Mondo S."/>
            <person name="Pangilinan J."/>
            <person name="Riley R."/>
            <person name="Labutti K."/>
            <person name="Andreopoulos B."/>
            <person name="Lipzen A."/>
            <person name="Chen C."/>
            <person name="Yanf M."/>
            <person name="Daum C."/>
            <person name="Ng V."/>
            <person name="Clum A."/>
            <person name="Steindorff A."/>
            <person name="Ohm R."/>
            <person name="Martin F."/>
            <person name="Silar P."/>
            <person name="Natvig D."/>
            <person name="Lalanne C."/>
            <person name="Gautier V."/>
            <person name="Ament-Velasquez S.L."/>
            <person name="Kruys A."/>
            <person name="Hutchinson M.I."/>
            <person name="Powell A.J."/>
            <person name="Barry K."/>
            <person name="Miller A.N."/>
            <person name="Grigoriev I.V."/>
            <person name="Debuchy R."/>
            <person name="Gladieux P."/>
            <person name="Thoren M.H."/>
            <person name="Johannesson H."/>
        </authorList>
    </citation>
    <scope>NUCLEOTIDE SEQUENCE</scope>
    <source>
        <strain evidence="2">CBS 540.89</strain>
    </source>
</reference>
<comment type="caution">
    <text evidence="2">The sequence shown here is derived from an EMBL/GenBank/DDBJ whole genome shotgun (WGS) entry which is preliminary data.</text>
</comment>
<keyword evidence="1" id="KW-0812">Transmembrane</keyword>
<keyword evidence="1" id="KW-0472">Membrane</keyword>
<dbReference type="Proteomes" id="UP001172159">
    <property type="component" value="Unassembled WGS sequence"/>
</dbReference>
<dbReference type="AlphaFoldDB" id="A0AA40DYU9"/>
<organism evidence="2 3">
    <name type="scientific">Apiosordaria backusii</name>
    <dbReference type="NCBI Taxonomy" id="314023"/>
    <lineage>
        <taxon>Eukaryota</taxon>
        <taxon>Fungi</taxon>
        <taxon>Dikarya</taxon>
        <taxon>Ascomycota</taxon>
        <taxon>Pezizomycotina</taxon>
        <taxon>Sordariomycetes</taxon>
        <taxon>Sordariomycetidae</taxon>
        <taxon>Sordariales</taxon>
        <taxon>Lasiosphaeriaceae</taxon>
        <taxon>Apiosordaria</taxon>
    </lineage>
</organism>
<accession>A0AA40DYU9</accession>
<gene>
    <name evidence="2" type="ORF">B0T21DRAFT_375190</name>
</gene>
<evidence type="ECO:0000313" key="2">
    <source>
        <dbReference type="EMBL" id="KAK0716598.1"/>
    </source>
</evidence>
<evidence type="ECO:0000313" key="3">
    <source>
        <dbReference type="Proteomes" id="UP001172159"/>
    </source>
</evidence>
<keyword evidence="3" id="KW-1185">Reference proteome</keyword>
<keyword evidence="1" id="KW-1133">Transmembrane helix</keyword>
<sequence>MFTFGLLKSGHVVKQGSKDGDADATGVVFSVVMLVRTVGTLLGAMVMPVLWVQALKTGKEENLGLPWCVSGVVYGVASLVLFGMRVPG</sequence>